<dbReference type="PANTHER" id="PTHR23517:SF2">
    <property type="entry name" value="MULTIDRUG RESISTANCE PROTEIN MDTH"/>
    <property type="match status" value="1"/>
</dbReference>
<evidence type="ECO:0000256" key="6">
    <source>
        <dbReference type="ARBA" id="ARBA00023136"/>
    </source>
</evidence>
<evidence type="ECO:0000256" key="4">
    <source>
        <dbReference type="ARBA" id="ARBA00022692"/>
    </source>
</evidence>
<dbReference type="EMBL" id="JBHSIU010000010">
    <property type="protein sequence ID" value="MFC4997828.1"/>
    <property type="molecule type" value="Genomic_DNA"/>
</dbReference>
<feature type="transmembrane region" description="Helical" evidence="7">
    <location>
        <begin position="135"/>
        <end position="157"/>
    </location>
</feature>
<gene>
    <name evidence="9" type="ORF">ACFPIJ_08305</name>
</gene>
<feature type="transmembrane region" description="Helical" evidence="7">
    <location>
        <begin position="31"/>
        <end position="55"/>
    </location>
</feature>
<evidence type="ECO:0000313" key="10">
    <source>
        <dbReference type="Proteomes" id="UP001595912"/>
    </source>
</evidence>
<dbReference type="SUPFAM" id="SSF103473">
    <property type="entry name" value="MFS general substrate transporter"/>
    <property type="match status" value="1"/>
</dbReference>
<evidence type="ECO:0000256" key="7">
    <source>
        <dbReference type="SAM" id="Phobius"/>
    </source>
</evidence>
<feature type="transmembrane region" description="Helical" evidence="7">
    <location>
        <begin position="163"/>
        <end position="179"/>
    </location>
</feature>
<dbReference type="InterPro" id="IPR020846">
    <property type="entry name" value="MFS_dom"/>
</dbReference>
<feature type="transmembrane region" description="Helical" evidence="7">
    <location>
        <begin position="213"/>
        <end position="235"/>
    </location>
</feature>
<feature type="transmembrane region" description="Helical" evidence="7">
    <location>
        <begin position="278"/>
        <end position="297"/>
    </location>
</feature>
<evidence type="ECO:0000256" key="3">
    <source>
        <dbReference type="ARBA" id="ARBA00022475"/>
    </source>
</evidence>
<accession>A0ABV9VRD7</accession>
<keyword evidence="4 7" id="KW-0812">Transmembrane</keyword>
<keyword evidence="10" id="KW-1185">Reference proteome</keyword>
<proteinExistence type="predicted"/>
<keyword evidence="2" id="KW-0813">Transport</keyword>
<evidence type="ECO:0000256" key="5">
    <source>
        <dbReference type="ARBA" id="ARBA00022989"/>
    </source>
</evidence>
<feature type="transmembrane region" description="Helical" evidence="7">
    <location>
        <begin position="247"/>
        <end position="266"/>
    </location>
</feature>
<dbReference type="InterPro" id="IPR050171">
    <property type="entry name" value="MFS_Transporters"/>
</dbReference>
<dbReference type="PROSITE" id="PS50850">
    <property type="entry name" value="MFS"/>
    <property type="match status" value="1"/>
</dbReference>
<comment type="caution">
    <text evidence="9">The sequence shown here is derived from an EMBL/GenBank/DDBJ whole genome shotgun (WGS) entry which is preliminary data.</text>
</comment>
<feature type="transmembrane region" description="Helical" evidence="7">
    <location>
        <begin position="343"/>
        <end position="365"/>
    </location>
</feature>
<feature type="domain" description="Major facilitator superfamily (MFS) profile" evidence="8">
    <location>
        <begin position="213"/>
        <end position="400"/>
    </location>
</feature>
<protein>
    <submittedName>
        <fullName evidence="9">MFS transporter</fullName>
    </submittedName>
</protein>
<dbReference type="PANTHER" id="PTHR23517">
    <property type="entry name" value="RESISTANCE PROTEIN MDTM, PUTATIVE-RELATED-RELATED"/>
    <property type="match status" value="1"/>
</dbReference>
<name>A0ABV9VRD7_9ACTN</name>
<feature type="transmembrane region" description="Helical" evidence="7">
    <location>
        <begin position="98"/>
        <end position="123"/>
    </location>
</feature>
<organism evidence="9 10">
    <name type="scientific">Dactylosporangium cerinum</name>
    <dbReference type="NCBI Taxonomy" id="1434730"/>
    <lineage>
        <taxon>Bacteria</taxon>
        <taxon>Bacillati</taxon>
        <taxon>Actinomycetota</taxon>
        <taxon>Actinomycetes</taxon>
        <taxon>Micromonosporales</taxon>
        <taxon>Micromonosporaceae</taxon>
        <taxon>Dactylosporangium</taxon>
    </lineage>
</organism>
<dbReference type="Gene3D" id="1.20.1250.20">
    <property type="entry name" value="MFS general substrate transporter like domains"/>
    <property type="match status" value="1"/>
</dbReference>
<feature type="transmembrane region" description="Helical" evidence="7">
    <location>
        <begin position="309"/>
        <end position="331"/>
    </location>
</feature>
<feature type="transmembrane region" description="Helical" evidence="7">
    <location>
        <begin position="371"/>
        <end position="389"/>
    </location>
</feature>
<comment type="subcellular location">
    <subcellularLocation>
        <location evidence="1">Cell membrane</location>
        <topology evidence="1">Multi-pass membrane protein</topology>
    </subcellularLocation>
</comment>
<evidence type="ECO:0000256" key="1">
    <source>
        <dbReference type="ARBA" id="ARBA00004651"/>
    </source>
</evidence>
<sequence>MHNTRLPAALRLLLFGDVVSAAGIGLTQPYLLILLHSVKGVPLATATAMTSLLALASFPGNWLSGALADRYHGHRVMTGGLVTTVCGLVLVATGEHPLLLGCAVAAVGFGWSVTLPAYATLIAGLVPEAAQGRTFTLQFALFNAGMGAGSAAGVLVTSGNLTALWWVAAATCVVAIGAVRRSYASHIRTPLPTPGASEPSAAGYRSLLADRSLLRVLLVALLTSAAGYGVYNAGLPLLAVTGADPRAMSWASVANCLTIVAGLPLALRAGARLRPPHLIAAAAAVWSAAWLLCLAEASGHVGPGTRVTLPLAAVLMGAGELLLAGALPAMVNALAPPALRGRYNAALTLAMTSGMWAGPLLAAAATALGRVSLLFVVAVGLLLIVIALVRRPAPVPQPVA</sequence>
<keyword evidence="6 7" id="KW-0472">Membrane</keyword>
<keyword evidence="5 7" id="KW-1133">Transmembrane helix</keyword>
<dbReference type="Pfam" id="PF07690">
    <property type="entry name" value="MFS_1"/>
    <property type="match status" value="1"/>
</dbReference>
<dbReference type="RefSeq" id="WP_380114075.1">
    <property type="nucleotide sequence ID" value="NZ_JBHSIU010000010.1"/>
</dbReference>
<evidence type="ECO:0000259" key="8">
    <source>
        <dbReference type="PROSITE" id="PS50850"/>
    </source>
</evidence>
<evidence type="ECO:0000313" key="9">
    <source>
        <dbReference type="EMBL" id="MFC4997828.1"/>
    </source>
</evidence>
<dbReference type="InterPro" id="IPR011701">
    <property type="entry name" value="MFS"/>
</dbReference>
<reference evidence="10" key="1">
    <citation type="journal article" date="2019" name="Int. J. Syst. Evol. Microbiol.">
        <title>The Global Catalogue of Microorganisms (GCM) 10K type strain sequencing project: providing services to taxonomists for standard genome sequencing and annotation.</title>
        <authorList>
            <consortium name="The Broad Institute Genomics Platform"/>
            <consortium name="The Broad Institute Genome Sequencing Center for Infectious Disease"/>
            <person name="Wu L."/>
            <person name="Ma J."/>
        </authorList>
    </citation>
    <scope>NUCLEOTIDE SEQUENCE [LARGE SCALE GENOMIC DNA]</scope>
    <source>
        <strain evidence="10">CGMCC 4.7152</strain>
    </source>
</reference>
<dbReference type="InterPro" id="IPR036259">
    <property type="entry name" value="MFS_trans_sf"/>
</dbReference>
<keyword evidence="3" id="KW-1003">Cell membrane</keyword>
<dbReference type="Proteomes" id="UP001595912">
    <property type="component" value="Unassembled WGS sequence"/>
</dbReference>
<evidence type="ECO:0000256" key="2">
    <source>
        <dbReference type="ARBA" id="ARBA00022448"/>
    </source>
</evidence>
<feature type="transmembrane region" description="Helical" evidence="7">
    <location>
        <begin position="76"/>
        <end position="92"/>
    </location>
</feature>